<dbReference type="Proteomes" id="UP001257914">
    <property type="component" value="Unassembled WGS sequence"/>
</dbReference>
<keyword evidence="6 9" id="KW-0249">Electron transport</keyword>
<keyword evidence="7 9" id="KW-1133">Transmembrane helix</keyword>
<protein>
    <recommendedName>
        <fullName evidence="9">Ion-translocating oxidoreductase complex subunit E</fullName>
        <ecNumber evidence="9">7.-.-.-</ecNumber>
    </recommendedName>
    <alternativeName>
        <fullName evidence="9">Rnf electron transport complex subunit E</fullName>
    </alternativeName>
</protein>
<evidence type="ECO:0000256" key="9">
    <source>
        <dbReference type="HAMAP-Rule" id="MF_00478"/>
    </source>
</evidence>
<evidence type="ECO:0000256" key="5">
    <source>
        <dbReference type="ARBA" id="ARBA00022967"/>
    </source>
</evidence>
<feature type="transmembrane region" description="Helical" evidence="9">
    <location>
        <begin position="64"/>
        <end position="84"/>
    </location>
</feature>
<proteinExistence type="inferred from homology"/>
<dbReference type="EMBL" id="JAWCUA010000007">
    <property type="protein sequence ID" value="MDU0112904.1"/>
    <property type="molecule type" value="Genomic_DNA"/>
</dbReference>
<reference evidence="10 11" key="1">
    <citation type="submission" date="2023-10" db="EMBL/GenBank/DDBJ databases">
        <title>Psychrosphaera aquimaarina strain SW33 isolated from seawater.</title>
        <authorList>
            <person name="Bayburt H."/>
            <person name="Kim J.M."/>
            <person name="Choi B.J."/>
            <person name="Jeon C.O."/>
        </authorList>
    </citation>
    <scope>NUCLEOTIDE SEQUENCE [LARGE SCALE GENOMIC DNA]</scope>
    <source>
        <strain evidence="10 11">KCTC 52743</strain>
    </source>
</reference>
<comment type="subcellular location">
    <subcellularLocation>
        <location evidence="9">Cell inner membrane</location>
        <topology evidence="9">Multi-pass membrane protein</topology>
    </subcellularLocation>
    <subcellularLocation>
        <location evidence="1">Endomembrane system</location>
        <topology evidence="1">Multi-pass membrane protein</topology>
    </subcellularLocation>
</comment>
<name>A0ABU3R039_9GAMM</name>
<accession>A0ABU3R039</accession>
<evidence type="ECO:0000313" key="10">
    <source>
        <dbReference type="EMBL" id="MDU0112904.1"/>
    </source>
</evidence>
<dbReference type="RefSeq" id="WP_216054099.1">
    <property type="nucleotide sequence ID" value="NZ_JAWCUA010000007.1"/>
</dbReference>
<dbReference type="HAMAP" id="MF_00478">
    <property type="entry name" value="RsxE_RnfE"/>
    <property type="match status" value="1"/>
</dbReference>
<keyword evidence="9" id="KW-1003">Cell membrane</keyword>
<comment type="similarity">
    <text evidence="9">Belongs to the NqrDE/RnfAE family.</text>
</comment>
<comment type="function">
    <text evidence="9">Part of a membrane-bound complex that couples electron transfer with translocation of ions across the membrane.</text>
</comment>
<keyword evidence="2 9" id="KW-0813">Transport</keyword>
<evidence type="ECO:0000256" key="7">
    <source>
        <dbReference type="ARBA" id="ARBA00022989"/>
    </source>
</evidence>
<dbReference type="EC" id="7.-.-.-" evidence="9"/>
<evidence type="ECO:0000256" key="4">
    <source>
        <dbReference type="ARBA" id="ARBA00022692"/>
    </source>
</evidence>
<comment type="subunit">
    <text evidence="9">The complex is composed of six subunits: RnfA, RnfB, RnfC, RnfD, RnfE and RnfG.</text>
</comment>
<dbReference type="NCBIfam" id="NF009070">
    <property type="entry name" value="PRK12405.1"/>
    <property type="match status" value="1"/>
</dbReference>
<organism evidence="10 11">
    <name type="scientific">Psychrosphaera aquimarina</name>
    <dbReference type="NCBI Taxonomy" id="2044854"/>
    <lineage>
        <taxon>Bacteria</taxon>
        <taxon>Pseudomonadati</taxon>
        <taxon>Pseudomonadota</taxon>
        <taxon>Gammaproteobacteria</taxon>
        <taxon>Alteromonadales</taxon>
        <taxon>Pseudoalteromonadaceae</taxon>
        <taxon>Psychrosphaera</taxon>
    </lineage>
</organism>
<evidence type="ECO:0000256" key="6">
    <source>
        <dbReference type="ARBA" id="ARBA00022982"/>
    </source>
</evidence>
<dbReference type="InterPro" id="IPR003667">
    <property type="entry name" value="NqrDE/RnfAE"/>
</dbReference>
<dbReference type="InterPro" id="IPR010968">
    <property type="entry name" value="RnfE"/>
</dbReference>
<evidence type="ECO:0000256" key="8">
    <source>
        <dbReference type="ARBA" id="ARBA00023136"/>
    </source>
</evidence>
<keyword evidence="5 9" id="KW-1278">Translocase</keyword>
<dbReference type="NCBIfam" id="TIGR01948">
    <property type="entry name" value="rnfE"/>
    <property type="match status" value="1"/>
</dbReference>
<keyword evidence="11" id="KW-1185">Reference proteome</keyword>
<dbReference type="Pfam" id="PF02508">
    <property type="entry name" value="Rnf-Nqr"/>
    <property type="match status" value="1"/>
</dbReference>
<dbReference type="PIRSF" id="PIRSF006102">
    <property type="entry name" value="NQR_DE"/>
    <property type="match status" value="1"/>
</dbReference>
<evidence type="ECO:0000256" key="1">
    <source>
        <dbReference type="ARBA" id="ARBA00004127"/>
    </source>
</evidence>
<dbReference type="PANTHER" id="PTHR30586">
    <property type="entry name" value="ELECTRON TRANSPORT COMPLEX PROTEIN RNFE"/>
    <property type="match status" value="1"/>
</dbReference>
<sequence>MTNTTTSGEINDNEDIDNDLIEPKANAFKLVDWSGIAKEGLWKNNPALVQLLGLCPLLAVTNTFINALGLGIATMLVLIVSNLTISLVKDWVTKEIRIPVFIMIIASFVTIVELLMNAYTYGLYLSLGIFIPLIVTNCAIIGRAEAYASRNPPLNAAFDGLMMGLGFTVILLLLGGAREIIGQGTLFDGAHLLFGEWARTLEFQIFHFDQQFLLAVLPPGAFIGMGFIIAGKNYLDNKELEEQKNKAAKKVERARVTTVN</sequence>
<keyword evidence="4 9" id="KW-0812">Transmembrane</keyword>
<comment type="caution">
    <text evidence="10">The sequence shown here is derived from an EMBL/GenBank/DDBJ whole genome shotgun (WGS) entry which is preliminary data.</text>
</comment>
<keyword evidence="8 9" id="KW-0472">Membrane</keyword>
<evidence type="ECO:0000256" key="2">
    <source>
        <dbReference type="ARBA" id="ARBA00022448"/>
    </source>
</evidence>
<feature type="transmembrane region" description="Helical" evidence="9">
    <location>
        <begin position="96"/>
        <end position="115"/>
    </location>
</feature>
<feature type="transmembrane region" description="Helical" evidence="9">
    <location>
        <begin position="121"/>
        <end position="142"/>
    </location>
</feature>
<dbReference type="PANTHER" id="PTHR30586:SF0">
    <property type="entry name" value="ION-TRANSLOCATING OXIDOREDUCTASE COMPLEX SUBUNIT E"/>
    <property type="match status" value="1"/>
</dbReference>
<feature type="transmembrane region" description="Helical" evidence="9">
    <location>
        <begin position="154"/>
        <end position="177"/>
    </location>
</feature>
<keyword evidence="3 9" id="KW-0997">Cell inner membrane</keyword>
<evidence type="ECO:0000313" key="11">
    <source>
        <dbReference type="Proteomes" id="UP001257914"/>
    </source>
</evidence>
<gene>
    <name evidence="9" type="primary">rnfE</name>
    <name evidence="10" type="ORF">RT723_07820</name>
</gene>
<feature type="transmembrane region" description="Helical" evidence="9">
    <location>
        <begin position="212"/>
        <end position="230"/>
    </location>
</feature>
<evidence type="ECO:0000256" key="3">
    <source>
        <dbReference type="ARBA" id="ARBA00022519"/>
    </source>
</evidence>